<dbReference type="GO" id="GO:0043190">
    <property type="term" value="C:ATP-binding cassette (ABC) transporter complex"/>
    <property type="evidence" value="ECO:0007669"/>
    <property type="project" value="InterPro"/>
</dbReference>
<gene>
    <name evidence="8" type="ORF">D9V32_11295</name>
</gene>
<keyword evidence="3" id="KW-0813">Transport</keyword>
<comment type="subcellular location">
    <subcellularLocation>
        <location evidence="1">Cell membrane</location>
        <topology evidence="1">Lipid-anchor</topology>
    </subcellularLocation>
</comment>
<feature type="region of interest" description="Disordered" evidence="5">
    <location>
        <begin position="1"/>
        <end position="43"/>
    </location>
</feature>
<keyword evidence="6" id="KW-0812">Transmembrane</keyword>
<evidence type="ECO:0000256" key="4">
    <source>
        <dbReference type="ARBA" id="ARBA00022729"/>
    </source>
</evidence>
<dbReference type="PANTHER" id="PTHR30290">
    <property type="entry name" value="PERIPLASMIC BINDING COMPONENT OF ABC TRANSPORTER"/>
    <property type="match status" value="1"/>
</dbReference>
<dbReference type="PROSITE" id="PS01040">
    <property type="entry name" value="SBP_BACTERIAL_5"/>
    <property type="match status" value="1"/>
</dbReference>
<dbReference type="Gene3D" id="3.40.190.10">
    <property type="entry name" value="Periplasmic binding protein-like II"/>
    <property type="match status" value="1"/>
</dbReference>
<evidence type="ECO:0000256" key="2">
    <source>
        <dbReference type="ARBA" id="ARBA00005695"/>
    </source>
</evidence>
<feature type="compositionally biased region" description="Basic and acidic residues" evidence="5">
    <location>
        <begin position="9"/>
        <end position="22"/>
    </location>
</feature>
<dbReference type="GO" id="GO:1904680">
    <property type="term" value="F:peptide transmembrane transporter activity"/>
    <property type="evidence" value="ECO:0007669"/>
    <property type="project" value="TreeGrafter"/>
</dbReference>
<keyword evidence="6" id="KW-1133">Transmembrane helix</keyword>
<evidence type="ECO:0000313" key="9">
    <source>
        <dbReference type="Proteomes" id="UP000272503"/>
    </source>
</evidence>
<proteinExistence type="inferred from homology"/>
<sequence>MAAPAPSARHPESPPRDNDDVRRCRHPSNPRTTRDKGVNMKPIRSRRSRLVVVAAAALSLGLVLTSCAGTPGTPGGGSGDGAAPTSLTLAIGQDNNSFDTALLENGHRAQYWLPVYDTLLLMDKDAQIQPGLATSWTYNDDHTVLTLELRKDVKFSDGAAFNAAAVKANVEHLKAGTGQNSVMVSTVERVETPSEYVAELHLSEPNPALLAYLTFVAGAQGSPDALNNADFATKPVGSGPYLLDAAKTVQGTVYSYTRNPDYWNKDAFPYDTIELKPMAEATARMNALKAGQIDGASGSPATVAEAKAAGLNVTQQPLDREGLLLVDRDGSVTPAMGDARVRQAINHAIDTEGILKSIQQGFGTATDQVFNTTSVAHVPELDNAYPYDPAKAKALLAEAGYANGFDLLLPENASVAANPIIEQQLGEVGIRVTWDKVPNDSWITAIQSGKYSAFWMRLTAGDPWWDVQKSILPEGVWNVFDNTNPELQAHIDAARTASDDAAYASALQDVNRWLVKEAWFQPWFVADTVYFTAKNVNVTMHPQNVVPYIRGFAPAS</sequence>
<organism evidence="8 9">
    <name type="scientific">Mycetocola tolaasinivorans</name>
    <dbReference type="NCBI Taxonomy" id="76635"/>
    <lineage>
        <taxon>Bacteria</taxon>
        <taxon>Bacillati</taxon>
        <taxon>Actinomycetota</taxon>
        <taxon>Actinomycetes</taxon>
        <taxon>Micrococcales</taxon>
        <taxon>Microbacteriaceae</taxon>
        <taxon>Mycetocola</taxon>
    </lineage>
</organism>
<evidence type="ECO:0000259" key="7">
    <source>
        <dbReference type="Pfam" id="PF00496"/>
    </source>
</evidence>
<feature type="domain" description="Solute-binding protein family 5" evidence="7">
    <location>
        <begin position="127"/>
        <end position="463"/>
    </location>
</feature>
<name>A0A3L7A3T6_9MICO</name>
<protein>
    <submittedName>
        <fullName evidence="8">Peptide ABC transporter substrate-binding protein</fullName>
    </submittedName>
</protein>
<keyword evidence="4" id="KW-0732">Signal</keyword>
<keyword evidence="6" id="KW-0472">Membrane</keyword>
<dbReference type="InterPro" id="IPR023765">
    <property type="entry name" value="SBP_5_CS"/>
</dbReference>
<comment type="similarity">
    <text evidence="2">Belongs to the bacterial solute-binding protein 5 family.</text>
</comment>
<keyword evidence="9" id="KW-1185">Reference proteome</keyword>
<dbReference type="Gene3D" id="3.10.105.10">
    <property type="entry name" value="Dipeptide-binding Protein, Domain 3"/>
    <property type="match status" value="1"/>
</dbReference>
<dbReference type="InterPro" id="IPR030678">
    <property type="entry name" value="Peptide/Ni-bd"/>
</dbReference>
<evidence type="ECO:0000313" key="8">
    <source>
        <dbReference type="EMBL" id="RLP75003.1"/>
    </source>
</evidence>
<evidence type="ECO:0000256" key="6">
    <source>
        <dbReference type="SAM" id="Phobius"/>
    </source>
</evidence>
<accession>A0A3L7A3T6</accession>
<dbReference type="OrthoDB" id="9764591at2"/>
<dbReference type="Proteomes" id="UP000272503">
    <property type="component" value="Unassembled WGS sequence"/>
</dbReference>
<dbReference type="AlphaFoldDB" id="A0A3L7A3T6"/>
<dbReference type="GO" id="GO:0042597">
    <property type="term" value="C:periplasmic space"/>
    <property type="evidence" value="ECO:0007669"/>
    <property type="project" value="UniProtKB-ARBA"/>
</dbReference>
<comment type="caution">
    <text evidence="8">The sequence shown here is derived from an EMBL/GenBank/DDBJ whole genome shotgun (WGS) entry which is preliminary data.</text>
</comment>
<evidence type="ECO:0000256" key="1">
    <source>
        <dbReference type="ARBA" id="ARBA00004193"/>
    </source>
</evidence>
<dbReference type="EMBL" id="RCUX01000008">
    <property type="protein sequence ID" value="RLP75003.1"/>
    <property type="molecule type" value="Genomic_DNA"/>
</dbReference>
<dbReference type="InterPro" id="IPR000914">
    <property type="entry name" value="SBP_5_dom"/>
</dbReference>
<evidence type="ECO:0000256" key="5">
    <source>
        <dbReference type="SAM" id="MobiDB-lite"/>
    </source>
</evidence>
<reference evidence="8 9" key="1">
    <citation type="submission" date="2018-10" db="EMBL/GenBank/DDBJ databases">
        <authorList>
            <person name="Li J."/>
        </authorList>
    </citation>
    <scope>NUCLEOTIDE SEQUENCE [LARGE SCALE GENOMIC DNA]</scope>
    <source>
        <strain evidence="8 9">IF 016277</strain>
    </source>
</reference>
<dbReference type="SUPFAM" id="SSF53850">
    <property type="entry name" value="Periplasmic binding protein-like II"/>
    <property type="match status" value="1"/>
</dbReference>
<dbReference type="PANTHER" id="PTHR30290:SF10">
    <property type="entry name" value="PERIPLASMIC OLIGOPEPTIDE-BINDING PROTEIN-RELATED"/>
    <property type="match status" value="1"/>
</dbReference>
<dbReference type="Pfam" id="PF00496">
    <property type="entry name" value="SBP_bac_5"/>
    <property type="match status" value="1"/>
</dbReference>
<dbReference type="InterPro" id="IPR039424">
    <property type="entry name" value="SBP_5"/>
</dbReference>
<dbReference type="GO" id="GO:0015833">
    <property type="term" value="P:peptide transport"/>
    <property type="evidence" value="ECO:0007669"/>
    <property type="project" value="TreeGrafter"/>
</dbReference>
<evidence type="ECO:0000256" key="3">
    <source>
        <dbReference type="ARBA" id="ARBA00022448"/>
    </source>
</evidence>
<dbReference type="PIRSF" id="PIRSF002741">
    <property type="entry name" value="MppA"/>
    <property type="match status" value="1"/>
</dbReference>
<feature type="transmembrane region" description="Helical" evidence="6">
    <location>
        <begin position="50"/>
        <end position="71"/>
    </location>
</feature>